<comment type="caution">
    <text evidence="2">The sequence shown here is derived from an EMBL/GenBank/DDBJ whole genome shotgun (WGS) entry which is preliminary data.</text>
</comment>
<accession>A0A0N0DCS4</accession>
<dbReference type="AlphaFoldDB" id="A0A0N0DCS4"/>
<reference evidence="2 3" key="1">
    <citation type="submission" date="2015-04" db="EMBL/GenBank/DDBJ databases">
        <title>The draft genome sequence of Fusarium langsethiae, a T-2/HT-2 mycotoxin producer.</title>
        <authorList>
            <person name="Lysoe E."/>
            <person name="Divon H.H."/>
            <person name="Terzi V."/>
            <person name="Orru L."/>
            <person name="Lamontanara A."/>
            <person name="Kolseth A.-K."/>
            <person name="Frandsen R.J."/>
            <person name="Nielsen K."/>
            <person name="Thrane U."/>
        </authorList>
    </citation>
    <scope>NUCLEOTIDE SEQUENCE [LARGE SCALE GENOMIC DNA]</scope>
    <source>
        <strain evidence="2 3">Fl201059</strain>
    </source>
</reference>
<feature type="domain" description="DUF6546" evidence="1">
    <location>
        <begin position="203"/>
        <end position="404"/>
    </location>
</feature>
<organism evidence="2 3">
    <name type="scientific">Fusarium langsethiae</name>
    <dbReference type="NCBI Taxonomy" id="179993"/>
    <lineage>
        <taxon>Eukaryota</taxon>
        <taxon>Fungi</taxon>
        <taxon>Dikarya</taxon>
        <taxon>Ascomycota</taxon>
        <taxon>Pezizomycotina</taxon>
        <taxon>Sordariomycetes</taxon>
        <taxon>Hypocreomycetidae</taxon>
        <taxon>Hypocreales</taxon>
        <taxon>Nectriaceae</taxon>
        <taxon>Fusarium</taxon>
    </lineage>
</organism>
<evidence type="ECO:0000313" key="3">
    <source>
        <dbReference type="Proteomes" id="UP000037904"/>
    </source>
</evidence>
<name>A0A0N0DCS4_FUSLA</name>
<dbReference type="Pfam" id="PF20183">
    <property type="entry name" value="DUF6546"/>
    <property type="match status" value="1"/>
</dbReference>
<keyword evidence="3" id="KW-1185">Reference proteome</keyword>
<protein>
    <recommendedName>
        <fullName evidence="1">DUF6546 domain-containing protein</fullName>
    </recommendedName>
</protein>
<proteinExistence type="predicted"/>
<gene>
    <name evidence="2" type="ORF">FLAG1_08496</name>
</gene>
<dbReference type="InterPro" id="IPR046676">
    <property type="entry name" value="DUF6546"/>
</dbReference>
<evidence type="ECO:0000313" key="2">
    <source>
        <dbReference type="EMBL" id="KPA38657.1"/>
    </source>
</evidence>
<evidence type="ECO:0000259" key="1">
    <source>
        <dbReference type="Pfam" id="PF20183"/>
    </source>
</evidence>
<sequence>MTSPTTVMMRPTTSRSVLPIGIQLKILDLLVAEGKHDLSLNVSAFASVSKCWQEVVERELFRSLTLKQLDLKKKKFAAYSKGRTHLVKHILVELLFCNRIGNSPNRRIFTKAMQRLFNVLSVWDGHGITLELGVTSPVESAAAKCISKLLIRRRYCPNIKPSSLARIIKALPSLKSVHIERWCYGIPPIDTKYHIDFMCYFKLPQSVKDLSFYEENNTRTTAQYKQYVVEPNFNVIKALVEKSDHLENIAVSFAFEAATLFTPRFAIEFKELKTLALTSQVLVSHTDDSINDLLCLVAKAAKRMPKLDTLELWYSKKFYRELPRSRPYRVAIFTYQKLGRYNSCISWKSTGSFKMSEETQEQWKDVVDVEGARLFKEHLVLDPGQMFSVGAVHDHLALRDRILHDITWTQV</sequence>
<dbReference type="EMBL" id="JXCE01000256">
    <property type="protein sequence ID" value="KPA38657.1"/>
    <property type="molecule type" value="Genomic_DNA"/>
</dbReference>
<dbReference type="Proteomes" id="UP000037904">
    <property type="component" value="Unassembled WGS sequence"/>
</dbReference>